<protein>
    <submittedName>
        <fullName evidence="2">Uncharacterized protein</fullName>
    </submittedName>
</protein>
<dbReference type="EMBL" id="PGOL01000210">
    <property type="protein sequence ID" value="PKI74342.1"/>
    <property type="molecule type" value="Genomic_DNA"/>
</dbReference>
<dbReference type="Proteomes" id="UP000233551">
    <property type="component" value="Unassembled WGS sequence"/>
</dbReference>
<feature type="region of interest" description="Disordered" evidence="1">
    <location>
        <begin position="1"/>
        <end position="63"/>
    </location>
</feature>
<comment type="caution">
    <text evidence="2">The sequence shown here is derived from an EMBL/GenBank/DDBJ whole genome shotgun (WGS) entry which is preliminary data.</text>
</comment>
<name>A0A2I0L0V4_PUNGR</name>
<evidence type="ECO:0000256" key="1">
    <source>
        <dbReference type="SAM" id="MobiDB-lite"/>
    </source>
</evidence>
<dbReference type="AlphaFoldDB" id="A0A2I0L0V4"/>
<reference evidence="2 3" key="1">
    <citation type="submission" date="2017-11" db="EMBL/GenBank/DDBJ databases">
        <title>De-novo sequencing of pomegranate (Punica granatum L.) genome.</title>
        <authorList>
            <person name="Akparov Z."/>
            <person name="Amiraslanov A."/>
            <person name="Hajiyeva S."/>
            <person name="Abbasov M."/>
            <person name="Kaur K."/>
            <person name="Hamwieh A."/>
            <person name="Solovyev V."/>
            <person name="Salamov A."/>
            <person name="Braich B."/>
            <person name="Kosarev P."/>
            <person name="Mahmoud A."/>
            <person name="Hajiyev E."/>
            <person name="Babayeva S."/>
            <person name="Izzatullayeva V."/>
            <person name="Mammadov A."/>
            <person name="Mammadov A."/>
            <person name="Sharifova S."/>
            <person name="Ojaghi J."/>
            <person name="Eynullazada K."/>
            <person name="Bayramov B."/>
            <person name="Abdulazimova A."/>
            <person name="Shahmuradov I."/>
        </authorList>
    </citation>
    <scope>NUCLEOTIDE SEQUENCE [LARGE SCALE GENOMIC DNA]</scope>
    <source>
        <strain evidence="3">cv. AG2017</strain>
        <tissue evidence="2">Leaf</tissue>
    </source>
</reference>
<evidence type="ECO:0000313" key="2">
    <source>
        <dbReference type="EMBL" id="PKI74342.1"/>
    </source>
</evidence>
<gene>
    <name evidence="2" type="ORF">CRG98_005222</name>
</gene>
<feature type="compositionally biased region" description="Polar residues" evidence="1">
    <location>
        <begin position="16"/>
        <end position="28"/>
    </location>
</feature>
<keyword evidence="3" id="KW-1185">Reference proteome</keyword>
<proteinExistence type="predicted"/>
<evidence type="ECO:0000313" key="3">
    <source>
        <dbReference type="Proteomes" id="UP000233551"/>
    </source>
</evidence>
<accession>A0A2I0L0V4</accession>
<sequence length="153" mass="16700">MTMMKKKRASEEQRSGHSNPSAIPSPYNTCALLRPPQKSPAINSRPRSSDCDVANPHAEGRKPGTLLVNRVNVMPSRSVRTVLAFYLLSARSPIEADALVTINEDARKGQIKSIKEGGFNLMRGKGEGANGGGYHLLIEVTSRSRTLIMWVVT</sequence>
<organism evidence="2 3">
    <name type="scientific">Punica granatum</name>
    <name type="common">Pomegranate</name>
    <dbReference type="NCBI Taxonomy" id="22663"/>
    <lineage>
        <taxon>Eukaryota</taxon>
        <taxon>Viridiplantae</taxon>
        <taxon>Streptophyta</taxon>
        <taxon>Embryophyta</taxon>
        <taxon>Tracheophyta</taxon>
        <taxon>Spermatophyta</taxon>
        <taxon>Magnoliopsida</taxon>
        <taxon>eudicotyledons</taxon>
        <taxon>Gunneridae</taxon>
        <taxon>Pentapetalae</taxon>
        <taxon>rosids</taxon>
        <taxon>malvids</taxon>
        <taxon>Myrtales</taxon>
        <taxon>Lythraceae</taxon>
        <taxon>Punica</taxon>
    </lineage>
</organism>